<evidence type="ECO:0000256" key="4">
    <source>
        <dbReference type="ARBA" id="ARBA00022741"/>
    </source>
</evidence>
<keyword evidence="7 10" id="KW-0342">GTP-binding</keyword>
<evidence type="ECO:0000313" key="12">
    <source>
        <dbReference type="EMBL" id="SEC34906.1"/>
    </source>
</evidence>
<evidence type="ECO:0000256" key="1">
    <source>
        <dbReference type="ARBA" id="ARBA00022485"/>
    </source>
</evidence>
<evidence type="ECO:0000259" key="11">
    <source>
        <dbReference type="PROSITE" id="PS51918"/>
    </source>
</evidence>
<dbReference type="InterPro" id="IPR010505">
    <property type="entry name" value="MoaA_twitch"/>
</dbReference>
<dbReference type="GO" id="GO:0061799">
    <property type="term" value="F:cyclic pyranopterin monophosphate synthase activity"/>
    <property type="evidence" value="ECO:0007669"/>
    <property type="project" value="TreeGrafter"/>
</dbReference>
<dbReference type="GO" id="GO:0006777">
    <property type="term" value="P:Mo-molybdopterin cofactor biosynthetic process"/>
    <property type="evidence" value="ECO:0007669"/>
    <property type="project" value="UniProtKB-UniRule"/>
</dbReference>
<feature type="domain" description="Radical SAM core" evidence="11">
    <location>
        <begin position="26"/>
        <end position="255"/>
    </location>
</feature>
<dbReference type="GO" id="GO:1904047">
    <property type="term" value="F:S-adenosyl-L-methionine binding"/>
    <property type="evidence" value="ECO:0007669"/>
    <property type="project" value="UniProtKB-UniRule"/>
</dbReference>
<dbReference type="SFLD" id="SFLDG01067">
    <property type="entry name" value="SPASM/twitch_domain_containing"/>
    <property type="match status" value="1"/>
</dbReference>
<feature type="binding site" evidence="10">
    <location>
        <position position="188"/>
    </location>
    <ligand>
        <name>GTP</name>
        <dbReference type="ChEBI" id="CHEBI:37565"/>
    </ligand>
</feature>
<feature type="binding site" evidence="10">
    <location>
        <position position="35"/>
    </location>
    <ligand>
        <name>GTP</name>
        <dbReference type="ChEBI" id="CHEBI:37565"/>
    </ligand>
</feature>
<feature type="binding site" evidence="10">
    <location>
        <position position="150"/>
    </location>
    <ligand>
        <name>S-adenosyl-L-methionine</name>
        <dbReference type="ChEBI" id="CHEBI:59789"/>
    </ligand>
</feature>
<accession>A0A1H4RSS4</accession>
<dbReference type="SFLD" id="SFLDS00029">
    <property type="entry name" value="Radical_SAM"/>
    <property type="match status" value="1"/>
</dbReference>
<evidence type="ECO:0000256" key="8">
    <source>
        <dbReference type="ARBA" id="ARBA00023150"/>
    </source>
</evidence>
<dbReference type="InterPro" id="IPR058240">
    <property type="entry name" value="rSAM_sf"/>
</dbReference>
<dbReference type="Proteomes" id="UP000182409">
    <property type="component" value="Unassembled WGS sequence"/>
</dbReference>
<dbReference type="SMART" id="SM00729">
    <property type="entry name" value="Elp3"/>
    <property type="match status" value="1"/>
</dbReference>
<feature type="binding site" evidence="10">
    <location>
        <position position="126"/>
    </location>
    <ligand>
        <name>GTP</name>
        <dbReference type="ChEBI" id="CHEBI:37565"/>
    </ligand>
</feature>
<dbReference type="HAMAP" id="MF_01225_B">
    <property type="entry name" value="MoaA_B"/>
    <property type="match status" value="1"/>
</dbReference>
<dbReference type="OrthoDB" id="9763993at2"/>
<dbReference type="InterPro" id="IPR006638">
    <property type="entry name" value="Elp3/MiaA/NifB-like_rSAM"/>
</dbReference>
<dbReference type="GO" id="GO:0051539">
    <property type="term" value="F:4 iron, 4 sulfur cluster binding"/>
    <property type="evidence" value="ECO:0007669"/>
    <property type="project" value="UniProtKB-UniRule"/>
</dbReference>
<evidence type="ECO:0000256" key="6">
    <source>
        <dbReference type="ARBA" id="ARBA00023014"/>
    </source>
</evidence>
<dbReference type="EC" id="4.1.99.22" evidence="10"/>
<gene>
    <name evidence="10" type="primary">moaA</name>
    <name evidence="12" type="ORF">SAMN05443244_3242</name>
</gene>
<feature type="binding site" evidence="10">
    <location>
        <position position="86"/>
    </location>
    <ligand>
        <name>S-adenosyl-L-methionine</name>
        <dbReference type="ChEBI" id="CHEBI:59789"/>
    </ligand>
</feature>
<organism evidence="12 13">
    <name type="scientific">Terriglobus roseus</name>
    <dbReference type="NCBI Taxonomy" id="392734"/>
    <lineage>
        <taxon>Bacteria</taxon>
        <taxon>Pseudomonadati</taxon>
        <taxon>Acidobacteriota</taxon>
        <taxon>Terriglobia</taxon>
        <taxon>Terriglobales</taxon>
        <taxon>Acidobacteriaceae</taxon>
        <taxon>Terriglobus</taxon>
    </lineage>
</organism>
<keyword evidence="4 10" id="KW-0547">Nucleotide-binding</keyword>
<name>A0A1H4RSS4_9BACT</name>
<evidence type="ECO:0000256" key="3">
    <source>
        <dbReference type="ARBA" id="ARBA00022723"/>
    </source>
</evidence>
<feature type="binding site" evidence="10">
    <location>
        <position position="289"/>
    </location>
    <ligand>
        <name>[4Fe-4S] cluster</name>
        <dbReference type="ChEBI" id="CHEBI:49883"/>
        <label>2</label>
        <note>4Fe-4S-substrate</note>
    </ligand>
</feature>
<dbReference type="InterPro" id="IPR013483">
    <property type="entry name" value="MoaA"/>
</dbReference>
<keyword evidence="3 10" id="KW-0479">Metal-binding</keyword>
<dbReference type="UniPathway" id="UPA00344"/>
<comment type="catalytic activity">
    <reaction evidence="10">
        <text>GTP + AH2 + S-adenosyl-L-methionine = (8S)-3',8-cyclo-7,8-dihydroguanosine 5'-triphosphate + 5'-deoxyadenosine + L-methionine + A + H(+)</text>
        <dbReference type="Rhea" id="RHEA:49576"/>
        <dbReference type="ChEBI" id="CHEBI:13193"/>
        <dbReference type="ChEBI" id="CHEBI:15378"/>
        <dbReference type="ChEBI" id="CHEBI:17319"/>
        <dbReference type="ChEBI" id="CHEBI:17499"/>
        <dbReference type="ChEBI" id="CHEBI:37565"/>
        <dbReference type="ChEBI" id="CHEBI:57844"/>
        <dbReference type="ChEBI" id="CHEBI:59789"/>
        <dbReference type="ChEBI" id="CHEBI:131766"/>
        <dbReference type="EC" id="4.1.99.22"/>
    </reaction>
</comment>
<keyword evidence="1 10" id="KW-0004">4Fe-4S</keyword>
<evidence type="ECO:0000256" key="9">
    <source>
        <dbReference type="ARBA" id="ARBA00023239"/>
    </source>
</evidence>
<feature type="binding site" evidence="10">
    <location>
        <position position="42"/>
    </location>
    <ligand>
        <name>[4Fe-4S] cluster</name>
        <dbReference type="ChEBI" id="CHEBI:49883"/>
        <label>1</label>
        <note>4Fe-4S-S-AdoMet</note>
    </ligand>
</feature>
<dbReference type="GO" id="GO:0046872">
    <property type="term" value="F:metal ion binding"/>
    <property type="evidence" value="ECO:0007669"/>
    <property type="project" value="UniProtKB-KW"/>
</dbReference>
<evidence type="ECO:0000256" key="5">
    <source>
        <dbReference type="ARBA" id="ARBA00023004"/>
    </source>
</evidence>
<feature type="binding site" evidence="10">
    <location>
        <position position="46"/>
    </location>
    <ligand>
        <name>[4Fe-4S] cluster</name>
        <dbReference type="ChEBI" id="CHEBI:49883"/>
        <label>1</label>
        <note>4Fe-4S-S-AdoMet</note>
    </ligand>
</feature>
<dbReference type="NCBIfam" id="NF001199">
    <property type="entry name" value="PRK00164.2-1"/>
    <property type="match status" value="1"/>
</dbReference>
<keyword evidence="9 10" id="KW-0456">Lyase</keyword>
<keyword evidence="5 10" id="KW-0408">Iron</keyword>
<dbReference type="NCBIfam" id="TIGR02666">
    <property type="entry name" value="moaA"/>
    <property type="match status" value="1"/>
</dbReference>
<keyword evidence="2 10" id="KW-0949">S-adenosyl-L-methionine</keyword>
<feature type="binding site" evidence="10">
    <location>
        <position position="303"/>
    </location>
    <ligand>
        <name>[4Fe-4S] cluster</name>
        <dbReference type="ChEBI" id="CHEBI:49883"/>
        <label>2</label>
        <note>4Fe-4S-substrate</note>
    </ligand>
</feature>
<feature type="binding site" evidence="10">
    <location>
        <position position="222"/>
    </location>
    <ligand>
        <name>S-adenosyl-L-methionine</name>
        <dbReference type="ChEBI" id="CHEBI:59789"/>
    </ligand>
</feature>
<dbReference type="Gene3D" id="3.20.20.70">
    <property type="entry name" value="Aldolase class I"/>
    <property type="match status" value="1"/>
</dbReference>
<feature type="binding site" evidence="10">
    <location>
        <position position="48"/>
    </location>
    <ligand>
        <name>S-adenosyl-L-methionine</name>
        <dbReference type="ChEBI" id="CHEBI:59789"/>
    </ligand>
</feature>
<dbReference type="AlphaFoldDB" id="A0A1H4RSS4"/>
<dbReference type="RefSeq" id="WP_074655042.1">
    <property type="nucleotide sequence ID" value="NZ_FNSD01000001.1"/>
</dbReference>
<dbReference type="Pfam" id="PF06463">
    <property type="entry name" value="Mob_synth_C"/>
    <property type="match status" value="1"/>
</dbReference>
<proteinExistence type="inferred from homology"/>
<dbReference type="InterPro" id="IPR013785">
    <property type="entry name" value="Aldolase_TIM"/>
</dbReference>
<protein>
    <recommendedName>
        <fullName evidence="10">GTP 3',8-cyclase</fullName>
        <ecNumber evidence="10">4.1.99.22</ecNumber>
    </recommendedName>
    <alternativeName>
        <fullName evidence="10">Molybdenum cofactor biosynthesis protein A</fullName>
    </alternativeName>
</protein>
<dbReference type="InterPro" id="IPR040064">
    <property type="entry name" value="MoaA-like"/>
</dbReference>
<dbReference type="Pfam" id="PF04055">
    <property type="entry name" value="Radical_SAM"/>
    <property type="match status" value="1"/>
</dbReference>
<feature type="binding site" evidence="10">
    <location>
        <begin position="291"/>
        <end position="293"/>
    </location>
    <ligand>
        <name>GTP</name>
        <dbReference type="ChEBI" id="CHEBI:37565"/>
    </ligand>
</feature>
<dbReference type="EMBL" id="FNSD01000001">
    <property type="protein sequence ID" value="SEC34906.1"/>
    <property type="molecule type" value="Genomic_DNA"/>
</dbReference>
<dbReference type="CDD" id="cd01335">
    <property type="entry name" value="Radical_SAM"/>
    <property type="match status" value="1"/>
</dbReference>
<keyword evidence="8 10" id="KW-0501">Molybdenum cofactor biosynthesis</keyword>
<dbReference type="PROSITE" id="PS51918">
    <property type="entry name" value="RADICAL_SAM"/>
    <property type="match status" value="1"/>
</dbReference>
<evidence type="ECO:0000313" key="13">
    <source>
        <dbReference type="Proteomes" id="UP000182409"/>
    </source>
</evidence>
<feature type="binding site" evidence="10">
    <location>
        <position position="49"/>
    </location>
    <ligand>
        <name>[4Fe-4S] cluster</name>
        <dbReference type="ChEBI" id="CHEBI:49883"/>
        <label>1</label>
        <note>4Fe-4S-S-AdoMet</note>
    </ligand>
</feature>
<dbReference type="SFLD" id="SFLDG01386">
    <property type="entry name" value="main_SPASM_domain-containing"/>
    <property type="match status" value="1"/>
</dbReference>
<evidence type="ECO:0000256" key="7">
    <source>
        <dbReference type="ARBA" id="ARBA00023134"/>
    </source>
</evidence>
<comment type="cofactor">
    <cofactor evidence="10">
        <name>[4Fe-4S] cluster</name>
        <dbReference type="ChEBI" id="CHEBI:49883"/>
    </cofactor>
    <text evidence="10">Binds 2 [4Fe-4S] clusters. Binds 1 [4Fe-4S] cluster coordinated with 3 cysteines and an exchangeable S-adenosyl-L-methionine and 1 [4Fe-4S] cluster coordinated with 3 cysteines and the GTP-derived substrate.</text>
</comment>
<evidence type="ECO:0000256" key="10">
    <source>
        <dbReference type="HAMAP-Rule" id="MF_01225"/>
    </source>
</evidence>
<comment type="pathway">
    <text evidence="10">Cofactor biosynthesis; molybdopterin biosynthesis.</text>
</comment>
<evidence type="ECO:0000256" key="2">
    <source>
        <dbReference type="ARBA" id="ARBA00022691"/>
    </source>
</evidence>
<comment type="subunit">
    <text evidence="10">Monomer and homodimer.</text>
</comment>
<dbReference type="SFLD" id="SFLDG01383">
    <property type="entry name" value="cyclic_pyranopterin_phosphate"/>
    <property type="match status" value="1"/>
</dbReference>
<dbReference type="GO" id="GO:0061798">
    <property type="term" value="F:GTP 3',8'-cyclase activity"/>
    <property type="evidence" value="ECO:0007669"/>
    <property type="project" value="UniProtKB-UniRule"/>
</dbReference>
<dbReference type="GO" id="GO:0005525">
    <property type="term" value="F:GTP binding"/>
    <property type="evidence" value="ECO:0007669"/>
    <property type="project" value="UniProtKB-UniRule"/>
</dbReference>
<comment type="function">
    <text evidence="10">Catalyzes the cyclization of GTP to (8S)-3',8-cyclo-7,8-dihydroguanosine 5'-triphosphate.</text>
</comment>
<dbReference type="InterPro" id="IPR007197">
    <property type="entry name" value="rSAM"/>
</dbReference>
<sequence>MATTLPIPADEPAILPADAQPRLRDRFGRAITDLRVAVTDRCNYRCVYCRTGEHGAEHSELPIAAYAKMVRLMVEMGVEKIRLTGGEPLLRAGLLDLIRDLRTLRTAYDKLDNATEDGKPLDIAITTNGHLLAGMARDLKEAGLDRITVSMDAVDPETFTRITRVPRAFQKVLDGIHAAQDAGLSPVKVNCVLLRGFNDDQIEGFGEFARREGVILRFIEFMPLEEDRIWSRDTVVTEAEILERLNRVLPLVSLPANALSETARRYGFADGIGEIGIIAPVSRPFCGHCSRIRLTSDGKLRTCLFSQVDHDLYGRMARGADDNGLRDYIRAVVHTKEQRHHIGEAGFLKPSRSMVHIGG</sequence>
<keyword evidence="6 10" id="KW-0411">Iron-sulfur</keyword>
<feature type="binding site" evidence="10">
    <location>
        <position position="286"/>
    </location>
    <ligand>
        <name>[4Fe-4S] cluster</name>
        <dbReference type="ChEBI" id="CHEBI:49883"/>
        <label>2</label>
        <note>4Fe-4S-substrate</note>
    </ligand>
</feature>
<dbReference type="PANTHER" id="PTHR22960">
    <property type="entry name" value="MOLYBDOPTERIN COFACTOR SYNTHESIS PROTEIN A"/>
    <property type="match status" value="1"/>
</dbReference>
<dbReference type="SUPFAM" id="SSF102114">
    <property type="entry name" value="Radical SAM enzymes"/>
    <property type="match status" value="1"/>
</dbReference>
<dbReference type="InterPro" id="IPR050105">
    <property type="entry name" value="MoCo_biosynth_MoaA/MoaC"/>
</dbReference>
<dbReference type="CDD" id="cd21117">
    <property type="entry name" value="Twitch_MoaA"/>
    <property type="match status" value="1"/>
</dbReference>
<reference evidence="12 13" key="1">
    <citation type="submission" date="2016-10" db="EMBL/GenBank/DDBJ databases">
        <authorList>
            <person name="de Groot N.N."/>
        </authorList>
    </citation>
    <scope>NUCLEOTIDE SEQUENCE [LARGE SCALE GENOMIC DNA]</scope>
    <source>
        <strain evidence="12 13">AB35.6</strain>
    </source>
</reference>
<feature type="binding site" evidence="10">
    <location>
        <position position="82"/>
    </location>
    <ligand>
        <name>GTP</name>
        <dbReference type="ChEBI" id="CHEBI:37565"/>
    </ligand>
</feature>
<dbReference type="PANTHER" id="PTHR22960:SF0">
    <property type="entry name" value="MOLYBDENUM COFACTOR BIOSYNTHESIS PROTEIN 1"/>
    <property type="match status" value="1"/>
</dbReference>
<comment type="similarity">
    <text evidence="10">Belongs to the radical SAM superfamily. MoaA family.</text>
</comment>